<sequence length="115" mass="13591">MTEEAIPISYVPAQEMRCVLHWFSQWTETQRQHFLQDLLCKAVPGKLCLLLDGLDSLNLSAPPPSLFQCQIRLWDQWFQSWDEDERNEFLRRLQLQEPDFVALFYKEMSGPASKD</sequence>
<name>A0AAV2ZVH0_PYXAD</name>
<keyword evidence="2" id="KW-1185">Reference proteome</keyword>
<reference evidence="1" key="1">
    <citation type="thesis" date="2020" institute="ProQuest LLC" country="789 East Eisenhower Parkway, Ann Arbor, MI, USA">
        <title>Comparative Genomics and Chromosome Evolution.</title>
        <authorList>
            <person name="Mudd A.B."/>
        </authorList>
    </citation>
    <scope>NUCLEOTIDE SEQUENCE</scope>
    <source>
        <strain evidence="1">1538</strain>
        <tissue evidence="1">Blood</tissue>
    </source>
</reference>
<accession>A0AAV2ZVH0</accession>
<organism evidence="1 2">
    <name type="scientific">Pyxicephalus adspersus</name>
    <name type="common">African bullfrog</name>
    <dbReference type="NCBI Taxonomy" id="30357"/>
    <lineage>
        <taxon>Eukaryota</taxon>
        <taxon>Metazoa</taxon>
        <taxon>Chordata</taxon>
        <taxon>Craniata</taxon>
        <taxon>Vertebrata</taxon>
        <taxon>Euteleostomi</taxon>
        <taxon>Amphibia</taxon>
        <taxon>Batrachia</taxon>
        <taxon>Anura</taxon>
        <taxon>Neobatrachia</taxon>
        <taxon>Ranoidea</taxon>
        <taxon>Pyxicephalidae</taxon>
        <taxon>Pyxicephalinae</taxon>
        <taxon>Pyxicephalus</taxon>
    </lineage>
</organism>
<evidence type="ECO:0000313" key="2">
    <source>
        <dbReference type="Proteomes" id="UP001181693"/>
    </source>
</evidence>
<dbReference type="AlphaFoldDB" id="A0AAV2ZVH0"/>
<dbReference type="PANTHER" id="PTHR16260">
    <property type="entry name" value="SIMILAR TO 1700123O20RIK PROTEIN"/>
    <property type="match status" value="1"/>
</dbReference>
<dbReference type="PANTHER" id="PTHR16260:SF3">
    <property type="entry name" value="CHROMOSOME 14 OPEN READING FRAME 119-LIKE-RELATED"/>
    <property type="match status" value="1"/>
</dbReference>
<protein>
    <submittedName>
        <fullName evidence="1">Uncharacterized protein</fullName>
    </submittedName>
</protein>
<dbReference type="Pfam" id="PF14969">
    <property type="entry name" value="DUF4508"/>
    <property type="match status" value="1"/>
</dbReference>
<comment type="caution">
    <text evidence="1">The sequence shown here is derived from an EMBL/GenBank/DDBJ whole genome shotgun (WGS) entry which is preliminary data.</text>
</comment>
<proteinExistence type="predicted"/>
<dbReference type="EMBL" id="DYDO01000006">
    <property type="protein sequence ID" value="DBA22514.1"/>
    <property type="molecule type" value="Genomic_DNA"/>
</dbReference>
<dbReference type="Proteomes" id="UP001181693">
    <property type="component" value="Unassembled WGS sequence"/>
</dbReference>
<evidence type="ECO:0000313" key="1">
    <source>
        <dbReference type="EMBL" id="DBA22514.1"/>
    </source>
</evidence>
<dbReference type="InterPro" id="IPR028019">
    <property type="entry name" value="DUF4508"/>
</dbReference>
<gene>
    <name evidence="1" type="ORF">GDO54_013533</name>
</gene>